<dbReference type="EMBL" id="JAVRFB010000003">
    <property type="protein sequence ID" value="MDT0401546.1"/>
    <property type="molecule type" value="Genomic_DNA"/>
</dbReference>
<evidence type="ECO:0000313" key="2">
    <source>
        <dbReference type="EMBL" id="MDT0401546.1"/>
    </source>
</evidence>
<sequence length="51" mass="5638">MTSTSRKRVSSARESAEVPHLRRSRHARDGFRTGGGPVPRLEYGPAGRSPY</sequence>
<accession>A0ABU2QAR4</accession>
<comment type="caution">
    <text evidence="2">The sequence shown here is derived from an EMBL/GenBank/DDBJ whole genome shotgun (WGS) entry which is preliminary data.</text>
</comment>
<protein>
    <submittedName>
        <fullName evidence="2">Uncharacterized protein</fullName>
    </submittedName>
</protein>
<evidence type="ECO:0000313" key="3">
    <source>
        <dbReference type="Proteomes" id="UP001180503"/>
    </source>
</evidence>
<reference evidence="3" key="1">
    <citation type="submission" date="2023-07" db="EMBL/GenBank/DDBJ databases">
        <title>30 novel species of actinomycetes from the DSMZ collection.</title>
        <authorList>
            <person name="Nouioui I."/>
        </authorList>
    </citation>
    <scope>NUCLEOTIDE SEQUENCE [LARGE SCALE GENOMIC DNA]</scope>
    <source>
        <strain evidence="3">DSM 41635</strain>
    </source>
</reference>
<dbReference type="Proteomes" id="UP001180503">
    <property type="component" value="Unassembled WGS sequence"/>
</dbReference>
<dbReference type="RefSeq" id="WP_311709504.1">
    <property type="nucleotide sequence ID" value="NZ_JAVRFB010000003.1"/>
</dbReference>
<gene>
    <name evidence="2" type="ORF">RM528_06730</name>
</gene>
<evidence type="ECO:0000256" key="1">
    <source>
        <dbReference type="SAM" id="MobiDB-lite"/>
    </source>
</evidence>
<feature type="region of interest" description="Disordered" evidence="1">
    <location>
        <begin position="1"/>
        <end position="51"/>
    </location>
</feature>
<feature type="compositionally biased region" description="Basic residues" evidence="1">
    <location>
        <begin position="1"/>
        <end position="10"/>
    </location>
</feature>
<name>A0ABU2QAR4_9ACTN</name>
<organism evidence="2 3">
    <name type="scientific">Streptomyces edwardsiae</name>
    <dbReference type="NCBI Taxonomy" id="3075527"/>
    <lineage>
        <taxon>Bacteria</taxon>
        <taxon>Bacillati</taxon>
        <taxon>Actinomycetota</taxon>
        <taxon>Actinomycetes</taxon>
        <taxon>Kitasatosporales</taxon>
        <taxon>Streptomycetaceae</taxon>
        <taxon>Streptomyces</taxon>
    </lineage>
</organism>
<proteinExistence type="predicted"/>